<reference evidence="12" key="1">
    <citation type="submission" date="2022-07" db="EMBL/GenBank/DDBJ databases">
        <title>Phylogenomic reconstructions and comparative analyses of Kickxellomycotina fungi.</title>
        <authorList>
            <person name="Reynolds N.K."/>
            <person name="Stajich J.E."/>
            <person name="Barry K."/>
            <person name="Grigoriev I.V."/>
            <person name="Crous P."/>
            <person name="Smith M.E."/>
        </authorList>
    </citation>
    <scope>NUCLEOTIDE SEQUENCE</scope>
    <source>
        <strain evidence="12">RSA 476</strain>
    </source>
</reference>
<evidence type="ECO:0000256" key="11">
    <source>
        <dbReference type="ARBA" id="ARBA00023136"/>
    </source>
</evidence>
<sequence length="372" mass="41247">MLSALRKKLPSRNTALFWGSVFSVVGFYKYNSNESKKRLAFYCKQAETVANEPMGALDTPRKVQVYIAAPMGELGTRKARLHWEKYILPVFVAGALDYELTLVNDTETISDVEKVVRGGVHSRVAEEIKEQRRKALELEEGNEELGLWRQAIVERKKANEAREIMNRIGRAPGEANVSSWKPEPYPGVMDVVAVGRETWVEVINGLSEGATGSLNYSVPPLVPLDSEARAQQEEDRAISTSDATVIDTAGTVAPSAPAEAVVPQVVDYDRFDSKRGVALPGAAYIAHYNLTGWGSLPLRIWHFFHDQENVDLYARQALQVVFESTRRPARDAQEVIDMGKDEETQPAWEGQSLDVVVDPAVAASLDIYDTQA</sequence>
<proteinExistence type="inferred from homology"/>
<name>A0A9W8ISH5_9FUNG</name>
<evidence type="ECO:0000256" key="6">
    <source>
        <dbReference type="ARBA" id="ARBA00022792"/>
    </source>
</evidence>
<keyword evidence="9" id="KW-0811">Translocation</keyword>
<dbReference type="Pfam" id="PF11711">
    <property type="entry name" value="Tim54"/>
    <property type="match status" value="1"/>
</dbReference>
<gene>
    <name evidence="12" type="ORF">GGH94_002406</name>
</gene>
<comment type="caution">
    <text evidence="12">The sequence shown here is derived from an EMBL/GenBank/DDBJ whole genome shotgun (WGS) entry which is preliminary data.</text>
</comment>
<evidence type="ECO:0000256" key="4">
    <source>
        <dbReference type="ARBA" id="ARBA00022448"/>
    </source>
</evidence>
<accession>A0A9W8ISH5</accession>
<keyword evidence="13" id="KW-1185">Reference proteome</keyword>
<keyword evidence="6" id="KW-0999">Mitochondrion inner membrane</keyword>
<evidence type="ECO:0000256" key="10">
    <source>
        <dbReference type="ARBA" id="ARBA00023128"/>
    </source>
</evidence>
<dbReference type="GO" id="GO:0015031">
    <property type="term" value="P:protein transport"/>
    <property type="evidence" value="ECO:0007669"/>
    <property type="project" value="UniProtKB-KW"/>
</dbReference>
<evidence type="ECO:0000256" key="8">
    <source>
        <dbReference type="ARBA" id="ARBA00022989"/>
    </source>
</evidence>
<evidence type="ECO:0000256" key="5">
    <source>
        <dbReference type="ARBA" id="ARBA00022692"/>
    </source>
</evidence>
<protein>
    <recommendedName>
        <fullName evidence="3">Mitochondrial import inner membrane translocase subunit TIM54</fullName>
    </recommendedName>
</protein>
<evidence type="ECO:0000313" key="12">
    <source>
        <dbReference type="EMBL" id="KAJ2865203.1"/>
    </source>
</evidence>
<dbReference type="AlphaFoldDB" id="A0A9W8ISH5"/>
<organism evidence="12 13">
    <name type="scientific">Coemansia aciculifera</name>
    <dbReference type="NCBI Taxonomy" id="417176"/>
    <lineage>
        <taxon>Eukaryota</taxon>
        <taxon>Fungi</taxon>
        <taxon>Fungi incertae sedis</taxon>
        <taxon>Zoopagomycota</taxon>
        <taxon>Kickxellomycotina</taxon>
        <taxon>Kickxellomycetes</taxon>
        <taxon>Kickxellales</taxon>
        <taxon>Kickxellaceae</taxon>
        <taxon>Coemansia</taxon>
    </lineage>
</organism>
<evidence type="ECO:0000256" key="2">
    <source>
        <dbReference type="ARBA" id="ARBA00006355"/>
    </source>
</evidence>
<dbReference type="EMBL" id="JANBUY010000066">
    <property type="protein sequence ID" value="KAJ2865203.1"/>
    <property type="molecule type" value="Genomic_DNA"/>
</dbReference>
<keyword evidence="10" id="KW-0496">Mitochondrion</keyword>
<evidence type="ECO:0000256" key="3">
    <source>
        <dbReference type="ARBA" id="ARBA00020796"/>
    </source>
</evidence>
<keyword evidence="11" id="KW-0472">Membrane</keyword>
<comment type="similarity">
    <text evidence="2">Belongs to the TIM54 family.</text>
</comment>
<dbReference type="GO" id="GO:0005743">
    <property type="term" value="C:mitochondrial inner membrane"/>
    <property type="evidence" value="ECO:0007669"/>
    <property type="project" value="UniProtKB-SubCell"/>
</dbReference>
<keyword evidence="4" id="KW-0813">Transport</keyword>
<comment type="subcellular location">
    <subcellularLocation>
        <location evidence="1">Mitochondrion inner membrane</location>
        <topology evidence="1">Single-pass membrane protein</topology>
    </subcellularLocation>
</comment>
<keyword evidence="7" id="KW-0653">Protein transport</keyword>
<keyword evidence="5" id="KW-0812">Transmembrane</keyword>
<dbReference type="InterPro" id="IPR021056">
    <property type="entry name" value="Mt_import_IM_translocase_Tim54"/>
</dbReference>
<evidence type="ECO:0000256" key="1">
    <source>
        <dbReference type="ARBA" id="ARBA00004434"/>
    </source>
</evidence>
<dbReference type="Proteomes" id="UP001140074">
    <property type="component" value="Unassembled WGS sequence"/>
</dbReference>
<keyword evidence="8" id="KW-1133">Transmembrane helix</keyword>
<evidence type="ECO:0000313" key="13">
    <source>
        <dbReference type="Proteomes" id="UP001140074"/>
    </source>
</evidence>
<evidence type="ECO:0000256" key="9">
    <source>
        <dbReference type="ARBA" id="ARBA00023010"/>
    </source>
</evidence>
<evidence type="ECO:0000256" key="7">
    <source>
        <dbReference type="ARBA" id="ARBA00022927"/>
    </source>
</evidence>